<dbReference type="AlphaFoldDB" id="C6V5Z4"/>
<gene>
    <name evidence="1" type="ordered locus">NRI_0845</name>
</gene>
<name>C6V5Z4_NEORI</name>
<accession>C6V5Z4</accession>
<keyword evidence="2" id="KW-1185">Reference proteome</keyword>
<organism evidence="1 2">
    <name type="scientific">Neorickettsia risticii (strain Illinois)</name>
    <dbReference type="NCBI Taxonomy" id="434131"/>
    <lineage>
        <taxon>Bacteria</taxon>
        <taxon>Pseudomonadati</taxon>
        <taxon>Pseudomonadota</taxon>
        <taxon>Alphaproteobacteria</taxon>
        <taxon>Rickettsiales</taxon>
        <taxon>Anaplasmataceae</taxon>
        <taxon>Neorickettsia</taxon>
    </lineage>
</organism>
<dbReference type="STRING" id="434131.NRI_0845"/>
<dbReference type="Proteomes" id="UP000001627">
    <property type="component" value="Chromosome"/>
</dbReference>
<dbReference type="EMBL" id="CP001431">
    <property type="protein sequence ID" value="ACT69808.1"/>
    <property type="molecule type" value="Genomic_DNA"/>
</dbReference>
<proteinExistence type="predicted"/>
<evidence type="ECO:0000313" key="1">
    <source>
        <dbReference type="EMBL" id="ACT69808.1"/>
    </source>
</evidence>
<protein>
    <submittedName>
        <fullName evidence="1">Uncharacterized protein</fullName>
    </submittedName>
</protein>
<reference evidence="1 2" key="1">
    <citation type="journal article" date="2009" name="Nucleic Acids Res.">
        <title>Analysis of complete genome sequence of Neorickettsia risticii: causative agent of Potomac horse fever.</title>
        <authorList>
            <person name="Lin M."/>
            <person name="Zhang C."/>
            <person name="Gibson K."/>
            <person name="Rikihisa Y."/>
        </authorList>
    </citation>
    <scope>NUCLEOTIDE SEQUENCE [LARGE SCALE GENOMIC DNA]</scope>
    <source>
        <strain evidence="1 2">Illinois</strain>
    </source>
</reference>
<evidence type="ECO:0000313" key="2">
    <source>
        <dbReference type="Proteomes" id="UP000001627"/>
    </source>
</evidence>
<sequence length="48" mass="5761">MNLRPSGCKPDALPAELYPPWHIRNDHDVDVKLRWCVSHYKVFFFTFL</sequence>
<dbReference type="HOGENOM" id="CLU_3155348_0_0_5"/>
<dbReference type="KEGG" id="nri:NRI_0845"/>